<keyword evidence="5" id="KW-1185">Reference proteome</keyword>
<feature type="compositionally biased region" description="Low complexity" evidence="2">
    <location>
        <begin position="402"/>
        <end position="417"/>
    </location>
</feature>
<evidence type="ECO:0000313" key="5">
    <source>
        <dbReference type="Proteomes" id="UP000078512"/>
    </source>
</evidence>
<keyword evidence="3" id="KW-1133">Transmembrane helix</keyword>
<proteinExistence type="predicted"/>
<feature type="region of interest" description="Disordered" evidence="2">
    <location>
        <begin position="334"/>
        <end position="353"/>
    </location>
</feature>
<sequence length="541" mass="59227">MSLSDIFGLVPRQWQQHPSLISPRATPAANPIRAAVVTLPPTMTTTDLSTTRTHNFVIRAVTPTTTPRIGSKTPTPAFSSSPFPGWDATTTTSFLESPTTPPSTTVPDQSLTTTSAPPTTTPYTTKGFTGTTDWPGTHTPTRDMTIPPTLPPRPTDPPKDKSNTGSLSNGAIIGMVAAAFALLTALSIWFIRRQSKKGRGLFGHSESKKWADYEKGLHQAHHQPGYSGSSSPTHSYYGGNGYGHSDAYYYQYDNNLHNSNSINRGPQNIHPEMEEDNTRSGKVRTQTLPSDTAVYWPPPPGLSPQGLPSPSPPPSPPFASLAASPSATADAAAAAASALLKRSPTRNPQDHRRQEQLEHLLMLQRQQIRELQELQHQHQRENPLSSMSAPHAPTQQDRRIWQQSDQEQRQQWLQQQQPYLPRGGRDNSGGIVVSGPVGAVRDPQDWGIYDDDGGRGGGGSGGRGHSQRVIQGRRGNSGDSKEGGEGGEGETGEDGQQSLRQYIAQMKADYEEQFRKHQEELDRLRAEQETQLQMLREQIKE</sequence>
<feature type="region of interest" description="Disordered" evidence="2">
    <location>
        <begin position="259"/>
        <end position="326"/>
    </location>
</feature>
<dbReference type="EMBL" id="KV442072">
    <property type="protein sequence ID" value="OAQ25922.1"/>
    <property type="molecule type" value="Genomic_DNA"/>
</dbReference>
<evidence type="ECO:0000256" key="2">
    <source>
        <dbReference type="SAM" id="MobiDB-lite"/>
    </source>
</evidence>
<keyword evidence="3" id="KW-0472">Membrane</keyword>
<evidence type="ECO:0000256" key="1">
    <source>
        <dbReference type="SAM" id="Coils"/>
    </source>
</evidence>
<dbReference type="Proteomes" id="UP000078512">
    <property type="component" value="Unassembled WGS sequence"/>
</dbReference>
<evidence type="ECO:0000313" key="4">
    <source>
        <dbReference type="EMBL" id="OAQ25922.1"/>
    </source>
</evidence>
<feature type="compositionally biased region" description="Low complexity" evidence="2">
    <location>
        <begin position="112"/>
        <end position="132"/>
    </location>
</feature>
<reference evidence="4 5" key="1">
    <citation type="submission" date="2016-05" db="EMBL/GenBank/DDBJ databases">
        <title>Genome sequencing reveals origins of a unique bacterial endosymbiosis in the earliest lineages of terrestrial Fungi.</title>
        <authorList>
            <consortium name="DOE Joint Genome Institute"/>
            <person name="Uehling J."/>
            <person name="Gryganskyi A."/>
            <person name="Hameed K."/>
            <person name="Tschaplinski T."/>
            <person name="Misztal P."/>
            <person name="Wu S."/>
            <person name="Desiro A."/>
            <person name="Vande Pol N."/>
            <person name="Du Z.-Y."/>
            <person name="Zienkiewicz A."/>
            <person name="Zienkiewicz K."/>
            <person name="Morin E."/>
            <person name="Tisserant E."/>
            <person name="Splivallo R."/>
            <person name="Hainaut M."/>
            <person name="Henrissat B."/>
            <person name="Ohm R."/>
            <person name="Kuo A."/>
            <person name="Yan J."/>
            <person name="Lipzen A."/>
            <person name="Nolan M."/>
            <person name="Labutti K."/>
            <person name="Barry K."/>
            <person name="Goldstein A."/>
            <person name="Labbe J."/>
            <person name="Schadt C."/>
            <person name="Tuskan G."/>
            <person name="Grigoriev I."/>
            <person name="Martin F."/>
            <person name="Vilgalys R."/>
            <person name="Bonito G."/>
        </authorList>
    </citation>
    <scope>NUCLEOTIDE SEQUENCE [LARGE SCALE GENOMIC DNA]</scope>
    <source>
        <strain evidence="4 5">AG-77</strain>
    </source>
</reference>
<keyword evidence="3" id="KW-0812">Transmembrane</keyword>
<feature type="compositionally biased region" description="Low complexity" evidence="2">
    <location>
        <begin position="71"/>
        <end position="105"/>
    </location>
</feature>
<dbReference type="OrthoDB" id="2440424at2759"/>
<feature type="compositionally biased region" description="Gly residues" evidence="2">
    <location>
        <begin position="455"/>
        <end position="464"/>
    </location>
</feature>
<organism evidence="4 5">
    <name type="scientific">Linnemannia elongata AG-77</name>
    <dbReference type="NCBI Taxonomy" id="1314771"/>
    <lineage>
        <taxon>Eukaryota</taxon>
        <taxon>Fungi</taxon>
        <taxon>Fungi incertae sedis</taxon>
        <taxon>Mucoromycota</taxon>
        <taxon>Mortierellomycotina</taxon>
        <taxon>Mortierellomycetes</taxon>
        <taxon>Mortierellales</taxon>
        <taxon>Mortierellaceae</taxon>
        <taxon>Linnemannia</taxon>
    </lineage>
</organism>
<dbReference type="AlphaFoldDB" id="A0A197JL26"/>
<dbReference type="STRING" id="1314771.A0A197JL26"/>
<feature type="region of interest" description="Disordered" evidence="2">
    <location>
        <begin position="374"/>
        <end position="498"/>
    </location>
</feature>
<feature type="transmembrane region" description="Helical" evidence="3">
    <location>
        <begin position="171"/>
        <end position="191"/>
    </location>
</feature>
<feature type="coiled-coil region" evidence="1">
    <location>
        <begin position="507"/>
        <end position="541"/>
    </location>
</feature>
<feature type="region of interest" description="Disordered" evidence="2">
    <location>
        <begin position="65"/>
        <end position="166"/>
    </location>
</feature>
<keyword evidence="1" id="KW-0175">Coiled coil</keyword>
<gene>
    <name evidence="4" type="ORF">K457DRAFT_22597</name>
</gene>
<protein>
    <submittedName>
        <fullName evidence="4">Uncharacterized protein</fullName>
    </submittedName>
</protein>
<name>A0A197JL26_9FUNG</name>
<evidence type="ECO:0000256" key="3">
    <source>
        <dbReference type="SAM" id="Phobius"/>
    </source>
</evidence>
<accession>A0A197JL26</accession>
<feature type="compositionally biased region" description="Pro residues" evidence="2">
    <location>
        <begin position="296"/>
        <end position="317"/>
    </location>
</feature>